<gene>
    <name evidence="7" type="ORF">L2W38_07185</name>
</gene>
<reference evidence="7 8" key="1">
    <citation type="submission" date="2022-01" db="EMBL/GenBank/DDBJ databases">
        <title>Dethiosulfovibrio faecalis sp. nov., a novel proteolytic, non-sulfur-reducing bacterium isolated from a marine aquaculture solid waste bioreactor.</title>
        <authorList>
            <person name="Grabowski S."/>
            <person name="Apolinario E."/>
            <person name="Schneider N."/>
            <person name="Marshall C.W."/>
            <person name="Sowers K.R."/>
        </authorList>
    </citation>
    <scope>NUCLEOTIDE SEQUENCE [LARGE SCALE GENOMIC DNA]</scope>
    <source>
        <strain evidence="7 8">DSM 12537</strain>
    </source>
</reference>
<keyword evidence="8" id="KW-1185">Reference proteome</keyword>
<dbReference type="Pfam" id="PF00450">
    <property type="entry name" value="Peptidase_S10"/>
    <property type="match status" value="1"/>
</dbReference>
<feature type="chain" id="PRO_5045090784" description="Peptidase S10" evidence="6">
    <location>
        <begin position="25"/>
        <end position="516"/>
    </location>
</feature>
<comment type="caution">
    <text evidence="7">The sequence shown here is derived from an EMBL/GenBank/DDBJ whole genome shotgun (WGS) entry which is preliminary data.</text>
</comment>
<protein>
    <recommendedName>
        <fullName evidence="9">Peptidase S10</fullName>
    </recommendedName>
</protein>
<proteinExistence type="predicted"/>
<dbReference type="PANTHER" id="PTHR11802:SF3">
    <property type="entry name" value="RETINOID-INDUCIBLE SERINE CARBOXYPEPTIDASE"/>
    <property type="match status" value="1"/>
</dbReference>
<evidence type="ECO:0000256" key="6">
    <source>
        <dbReference type="SAM" id="SignalP"/>
    </source>
</evidence>
<dbReference type="EMBL" id="JAKGUD010000006">
    <property type="protein sequence ID" value="MCF4142596.1"/>
    <property type="molecule type" value="Genomic_DNA"/>
</dbReference>
<keyword evidence="5" id="KW-0325">Glycoprotein</keyword>
<dbReference type="InterPro" id="IPR018202">
    <property type="entry name" value="Ser_caboxypep_ser_AS"/>
</dbReference>
<evidence type="ECO:0000256" key="1">
    <source>
        <dbReference type="ARBA" id="ARBA00022645"/>
    </source>
</evidence>
<evidence type="ECO:0000256" key="2">
    <source>
        <dbReference type="ARBA" id="ARBA00022670"/>
    </source>
</evidence>
<accession>A0ABS9EN34</accession>
<organism evidence="7 8">
    <name type="scientific">Dethiosulfovibrio marinus</name>
    <dbReference type="NCBI Taxonomy" id="133532"/>
    <lineage>
        <taxon>Bacteria</taxon>
        <taxon>Thermotogati</taxon>
        <taxon>Synergistota</taxon>
        <taxon>Synergistia</taxon>
        <taxon>Synergistales</taxon>
        <taxon>Dethiosulfovibrionaceae</taxon>
        <taxon>Dethiosulfovibrio</taxon>
    </lineage>
</organism>
<evidence type="ECO:0000313" key="7">
    <source>
        <dbReference type="EMBL" id="MCF4142596.1"/>
    </source>
</evidence>
<dbReference type="Proteomes" id="UP001200430">
    <property type="component" value="Unassembled WGS sequence"/>
</dbReference>
<dbReference type="Gene3D" id="3.40.50.1820">
    <property type="entry name" value="alpha/beta hydrolase"/>
    <property type="match status" value="1"/>
</dbReference>
<evidence type="ECO:0000256" key="4">
    <source>
        <dbReference type="ARBA" id="ARBA00022801"/>
    </source>
</evidence>
<feature type="signal peptide" evidence="6">
    <location>
        <begin position="1"/>
        <end position="24"/>
    </location>
</feature>
<dbReference type="InterPro" id="IPR001563">
    <property type="entry name" value="Peptidase_S10"/>
</dbReference>
<evidence type="ECO:0000256" key="5">
    <source>
        <dbReference type="ARBA" id="ARBA00023180"/>
    </source>
</evidence>
<keyword evidence="3 6" id="KW-0732">Signal</keyword>
<dbReference type="PROSITE" id="PS00131">
    <property type="entry name" value="CARBOXYPEPT_SER_SER"/>
    <property type="match status" value="1"/>
</dbReference>
<name>A0ABS9EN34_9BACT</name>
<sequence length="516" mass="57048">MKKYYLTLLLGAFILTCLSSVGWAETEKDVVAPEEQPRSQEVVPEKAIVPLDASVTDHTVTVAGKKLNYRARAELMPVFDDKGDEMGRVFYVAYSRTKVSGKDRPVTFAFNGGPGSSSLFLHMGAFGPKVVKSSPDGIGLPRPPYVVQDNEDTILEDTDLVFVDPIGTGFSRGFDPDSSESFWGVSEDVASVAQFIRMYLTREGRWGSPIYIAGESYGGIRATGLASALMDMGIMPSGIILVAPVASYGDLVPDSSNDRPYIHALPAMAAAAWYHGKLPEDLQSLPLEKVLYNARDWASSTYLKALWDGNGLSEEEFEAVLEGLNRYTSLPERDIKSLNLRVPPAVFLSGLLQDDRLMISRYDTRLTGPGGWYDYGEDPMFTLVGAPYYTAFMSYLRDELDFSTDREYLSGNDEALYRWNFQSGSEAFVGYPNTVDLLASAMRRCDFLKVFVAMGAYDMTCTADSILYTLGRLDVPVERLKENVTVKTYDGGHMMYTNPSAKAALKSDLDRFFGGR</sequence>
<dbReference type="RefSeq" id="WP_236099319.1">
    <property type="nucleotide sequence ID" value="NZ_JAKGUD010000006.1"/>
</dbReference>
<keyword evidence="1" id="KW-0121">Carboxypeptidase</keyword>
<evidence type="ECO:0008006" key="9">
    <source>
        <dbReference type="Google" id="ProtNLM"/>
    </source>
</evidence>
<dbReference type="InterPro" id="IPR029058">
    <property type="entry name" value="AB_hydrolase_fold"/>
</dbReference>
<evidence type="ECO:0000256" key="3">
    <source>
        <dbReference type="ARBA" id="ARBA00022729"/>
    </source>
</evidence>
<dbReference type="PANTHER" id="PTHR11802">
    <property type="entry name" value="SERINE PROTEASE FAMILY S10 SERINE CARBOXYPEPTIDASE"/>
    <property type="match status" value="1"/>
</dbReference>
<dbReference type="SUPFAM" id="SSF53474">
    <property type="entry name" value="alpha/beta-Hydrolases"/>
    <property type="match status" value="1"/>
</dbReference>
<keyword evidence="2" id="KW-0645">Protease</keyword>
<evidence type="ECO:0000313" key="8">
    <source>
        <dbReference type="Proteomes" id="UP001200430"/>
    </source>
</evidence>
<keyword evidence="4" id="KW-0378">Hydrolase</keyword>